<dbReference type="EMBL" id="JBAKBA010000002">
    <property type="protein sequence ID" value="MEL0657823.1"/>
    <property type="molecule type" value="Genomic_DNA"/>
</dbReference>
<evidence type="ECO:0000259" key="1">
    <source>
        <dbReference type="Pfam" id="PF07238"/>
    </source>
</evidence>
<dbReference type="SUPFAM" id="SSF141371">
    <property type="entry name" value="PilZ domain-like"/>
    <property type="match status" value="1"/>
</dbReference>
<organism evidence="2 3">
    <name type="scientific">Psychromonas arctica</name>
    <dbReference type="NCBI Taxonomy" id="168275"/>
    <lineage>
        <taxon>Bacteria</taxon>
        <taxon>Pseudomonadati</taxon>
        <taxon>Pseudomonadota</taxon>
        <taxon>Gammaproteobacteria</taxon>
        <taxon>Alteromonadales</taxon>
        <taxon>Psychromonadaceae</taxon>
        <taxon>Psychromonas</taxon>
    </lineage>
</organism>
<comment type="caution">
    <text evidence="2">The sequence shown here is derived from an EMBL/GenBank/DDBJ whole genome shotgun (WGS) entry which is preliminary data.</text>
</comment>
<name>A0ABU9H7Q3_9GAMM</name>
<reference evidence="2 3" key="1">
    <citation type="submission" date="2024-02" db="EMBL/GenBank/DDBJ databases">
        <title>Bacteria isolated from the canopy kelp, Nereocystis luetkeana.</title>
        <authorList>
            <person name="Pfister C.A."/>
            <person name="Younker I.T."/>
            <person name="Light S.H."/>
        </authorList>
    </citation>
    <scope>NUCLEOTIDE SEQUENCE [LARGE SCALE GENOMIC DNA]</scope>
    <source>
        <strain evidence="2 3">TI.2.07</strain>
    </source>
</reference>
<accession>A0ABU9H7Q3</accession>
<proteinExistence type="predicted"/>
<protein>
    <submittedName>
        <fullName evidence="2">PilZ domain-containing protein</fullName>
    </submittedName>
</protein>
<dbReference type="InterPro" id="IPR009875">
    <property type="entry name" value="PilZ_domain"/>
</dbReference>
<dbReference type="Pfam" id="PF07238">
    <property type="entry name" value="PilZ"/>
    <property type="match status" value="1"/>
</dbReference>
<feature type="domain" description="PilZ" evidence="1">
    <location>
        <begin position="7"/>
        <end position="96"/>
    </location>
</feature>
<gene>
    <name evidence="2" type="ORF">V6255_01625</name>
</gene>
<evidence type="ECO:0000313" key="2">
    <source>
        <dbReference type="EMBL" id="MEL0657823.1"/>
    </source>
</evidence>
<evidence type="ECO:0000313" key="3">
    <source>
        <dbReference type="Proteomes" id="UP001366060"/>
    </source>
</evidence>
<dbReference type="Gene3D" id="2.40.10.220">
    <property type="entry name" value="predicted glycosyltransferase like domains"/>
    <property type="match status" value="1"/>
</dbReference>
<keyword evidence="3" id="KW-1185">Reference proteome</keyword>
<sequence>MIFAKNEQRSFHRMEINLPIEITKDEKTYHGICSDLSSTGMRISLEKAELNEGDEVNINLRTDDDRFMPLNATAKLLRVSKSEDGSFSAAVEFLDLE</sequence>
<dbReference type="Proteomes" id="UP001366060">
    <property type="component" value="Unassembled WGS sequence"/>
</dbReference>
<dbReference type="RefSeq" id="WP_341626574.1">
    <property type="nucleotide sequence ID" value="NZ_JBAKBA010000002.1"/>
</dbReference>